<dbReference type="Pfam" id="PF01624">
    <property type="entry name" value="MutS_I"/>
    <property type="match status" value="1"/>
</dbReference>
<dbReference type="Gene3D" id="3.40.1170.10">
    <property type="entry name" value="DNA repair protein MutS, domain I"/>
    <property type="match status" value="1"/>
</dbReference>
<dbReference type="InterPro" id="IPR007696">
    <property type="entry name" value="DNA_mismatch_repair_MutS_core"/>
</dbReference>
<dbReference type="InterPro" id="IPR036187">
    <property type="entry name" value="DNA_mismatch_repair_MutS_sf"/>
</dbReference>
<comment type="function">
    <text evidence="8 9">This protein is involved in the repair of mismatches in DNA. It is possible that it carries out the mismatch recognition step. This protein has a weak ATPase activity.</text>
</comment>
<dbReference type="InterPro" id="IPR027417">
    <property type="entry name" value="P-loop_NTPase"/>
</dbReference>
<evidence type="ECO:0000256" key="3">
    <source>
        <dbReference type="ARBA" id="ARBA00022741"/>
    </source>
</evidence>
<evidence type="ECO:0000256" key="10">
    <source>
        <dbReference type="RuleBase" id="RU003756"/>
    </source>
</evidence>
<keyword evidence="13" id="KW-1185">Reference proteome</keyword>
<evidence type="ECO:0000256" key="7">
    <source>
        <dbReference type="ARBA" id="ARBA00023204"/>
    </source>
</evidence>
<evidence type="ECO:0000256" key="6">
    <source>
        <dbReference type="ARBA" id="ARBA00023125"/>
    </source>
</evidence>
<dbReference type="InterPro" id="IPR007861">
    <property type="entry name" value="DNA_mismatch_repair_MutS_clamp"/>
</dbReference>
<dbReference type="InterPro" id="IPR005748">
    <property type="entry name" value="DNA_mismatch_repair_MutS"/>
</dbReference>
<proteinExistence type="inferred from homology"/>
<dbReference type="InterPro" id="IPR016151">
    <property type="entry name" value="DNA_mismatch_repair_MutS_N"/>
</dbReference>
<name>A0ABS8C8A8_9BURK</name>
<evidence type="ECO:0000256" key="8">
    <source>
        <dbReference type="ARBA" id="ARBA00024647"/>
    </source>
</evidence>
<dbReference type="PIRSF" id="PIRSF037677">
    <property type="entry name" value="DNA_mis_repair_Msh6"/>
    <property type="match status" value="1"/>
</dbReference>
<evidence type="ECO:0000256" key="4">
    <source>
        <dbReference type="ARBA" id="ARBA00022763"/>
    </source>
</evidence>
<dbReference type="Pfam" id="PF05190">
    <property type="entry name" value="MutS_IV"/>
    <property type="match status" value="1"/>
</dbReference>
<dbReference type="InterPro" id="IPR045076">
    <property type="entry name" value="MutS"/>
</dbReference>
<dbReference type="InterPro" id="IPR017261">
    <property type="entry name" value="DNA_mismatch_repair_MutS/MSH"/>
</dbReference>
<dbReference type="Gene3D" id="1.10.1420.10">
    <property type="match status" value="2"/>
</dbReference>
<dbReference type="SUPFAM" id="SSF48334">
    <property type="entry name" value="DNA repair protein MutS, domain III"/>
    <property type="match status" value="1"/>
</dbReference>
<evidence type="ECO:0000256" key="1">
    <source>
        <dbReference type="ARBA" id="ARBA00006271"/>
    </source>
</evidence>
<keyword evidence="5 9" id="KW-0067">ATP-binding</keyword>
<feature type="binding site" evidence="9">
    <location>
        <begin position="615"/>
        <end position="622"/>
    </location>
    <ligand>
        <name>ATP</name>
        <dbReference type="ChEBI" id="CHEBI:30616"/>
    </ligand>
</feature>
<comment type="caution">
    <text evidence="12">The sequence shown here is derived from an EMBL/GenBank/DDBJ whole genome shotgun (WGS) entry which is preliminary data.</text>
</comment>
<dbReference type="InterPro" id="IPR007695">
    <property type="entry name" value="DNA_mismatch_repair_MutS-lik_N"/>
</dbReference>
<dbReference type="InterPro" id="IPR036678">
    <property type="entry name" value="MutS_con_dom_sf"/>
</dbReference>
<accession>A0ABS8C8A8</accession>
<dbReference type="SUPFAM" id="SSF52540">
    <property type="entry name" value="P-loop containing nucleoside triphosphate hydrolases"/>
    <property type="match status" value="1"/>
</dbReference>
<dbReference type="PANTHER" id="PTHR11361">
    <property type="entry name" value="DNA MISMATCH REPAIR PROTEIN MUTS FAMILY MEMBER"/>
    <property type="match status" value="1"/>
</dbReference>
<reference evidence="12 13" key="1">
    <citation type="submission" date="2020-07" db="EMBL/GenBank/DDBJ databases">
        <title>Pusillimonas sp. nov., isolated from poultry manure in Taiwan.</title>
        <authorList>
            <person name="Lin S.-Y."/>
            <person name="Tang Y.-S."/>
            <person name="Young C.-C."/>
        </authorList>
    </citation>
    <scope>NUCLEOTIDE SEQUENCE [LARGE SCALE GENOMIC DNA]</scope>
    <source>
        <strain evidence="12 13">CC-YST705</strain>
    </source>
</reference>
<evidence type="ECO:0000256" key="5">
    <source>
        <dbReference type="ARBA" id="ARBA00022840"/>
    </source>
</evidence>
<dbReference type="InterPro" id="IPR007860">
    <property type="entry name" value="DNA_mmatch_repair_MutS_con_dom"/>
</dbReference>
<evidence type="ECO:0000259" key="11">
    <source>
        <dbReference type="PROSITE" id="PS00486"/>
    </source>
</evidence>
<dbReference type="SMART" id="SM00534">
    <property type="entry name" value="MUTSac"/>
    <property type="match status" value="1"/>
</dbReference>
<dbReference type="Proteomes" id="UP000776983">
    <property type="component" value="Unassembled WGS sequence"/>
</dbReference>
<gene>
    <name evidence="9 12" type="primary">mutS</name>
    <name evidence="12" type="ORF">H0484_00630</name>
</gene>
<sequence>MMRQYLTLKKQAGKHLLLYRMGDFYELFYDDAERAARMLNLTLTKRGSSAGEPIPMAGVPFHSLEGYLARLVALGESIAICEQIGDPATSKGPVERQIVRLVTPGTLTDDALLPAKADRLIAAMWHARLGREHRVGLAWMNLANGSFQVTECAPEMLESELYRVAPAELLHAEKQNVSSQLDCTLSSLPDWHFELDAANRLLLKHFEIDSVASFGMADMPAATCAAGALLYYVSQTQSQALSHIQAIRVDQAGEYVVLDPVTRKNLELTRTLSGEDSPTLFSTLDHCHTPMGSRLLRHWLHHPLRDNAEVLARQQAIAALLDDAQADPLQVRTGLDALQQVLRRLPDVERIATRIALRSVRPRELASLRDALAQLPALVAVLQTSFVSTGRLEHLAKLLVLPQALSDCLAQAIAPEPALQVRDGGVIAQGFDEELDTLRRLASDSGDFLLELEARERTRTGIPNLKVEYNRVHGFFIEVSKGQADKVPVDYRRRQTLKNAERFITPELKEWEDKVLSAKDRSLAREKWLFEQVLDVLNPHVPALSECARALAQVDVLASLAEHARRNDWVAPELSSAPEITIEAGRHPVVENSIERFTPNDCELTPARRMLLITGPNMGGKSTYMRQVALIALLARTGSFVPAKQARIGELDRIFTRIGAADDLAGGRSTFMMEMTETAAILAASTSQSLVLMDEIGRGTSTYDGLALAWAIAHRLLSHNLSLTLFATHYFEITRLAAQVEGAANVHLAATDSAGGIVFLHEVRPGPASRSYGIQVAQRAGIPASVIRHATRELAQLEAQGESTPQLDLFSAPPVEDTVEPEASVPAPSEQLQKALALHEAFASIDPDQLSPREAHALLYQLLQDHA</sequence>
<dbReference type="SUPFAM" id="SSF53150">
    <property type="entry name" value="DNA repair protein MutS, domain II"/>
    <property type="match status" value="1"/>
</dbReference>
<dbReference type="HAMAP" id="MF_00096">
    <property type="entry name" value="MutS"/>
    <property type="match status" value="1"/>
</dbReference>
<dbReference type="NCBIfam" id="NF003810">
    <property type="entry name" value="PRK05399.1"/>
    <property type="match status" value="1"/>
</dbReference>
<evidence type="ECO:0000313" key="13">
    <source>
        <dbReference type="Proteomes" id="UP000776983"/>
    </source>
</evidence>
<dbReference type="EMBL" id="JACDXW010000001">
    <property type="protein sequence ID" value="MCB5362266.1"/>
    <property type="molecule type" value="Genomic_DNA"/>
</dbReference>
<keyword evidence="6 9" id="KW-0238">DNA-binding</keyword>
<dbReference type="Pfam" id="PF05188">
    <property type="entry name" value="MutS_II"/>
    <property type="match status" value="1"/>
</dbReference>
<comment type="similarity">
    <text evidence="1 9 10">Belongs to the DNA mismatch repair MutS family.</text>
</comment>
<keyword evidence="4 9" id="KW-0227">DNA damage</keyword>
<dbReference type="Pfam" id="PF05192">
    <property type="entry name" value="MutS_III"/>
    <property type="match status" value="1"/>
</dbReference>
<dbReference type="SMART" id="SM00533">
    <property type="entry name" value="MUTSd"/>
    <property type="match status" value="1"/>
</dbReference>
<evidence type="ECO:0000313" key="12">
    <source>
        <dbReference type="EMBL" id="MCB5362266.1"/>
    </source>
</evidence>
<dbReference type="PROSITE" id="PS00486">
    <property type="entry name" value="DNA_MISMATCH_REPAIR_2"/>
    <property type="match status" value="1"/>
</dbReference>
<dbReference type="Gene3D" id="3.30.420.110">
    <property type="entry name" value="MutS, connector domain"/>
    <property type="match status" value="1"/>
</dbReference>
<dbReference type="RefSeq" id="WP_226952492.1">
    <property type="nucleotide sequence ID" value="NZ_JACDXW010000001.1"/>
</dbReference>
<evidence type="ECO:0000256" key="2">
    <source>
        <dbReference type="ARBA" id="ARBA00021982"/>
    </source>
</evidence>
<protein>
    <recommendedName>
        <fullName evidence="2 9">DNA mismatch repair protein MutS</fullName>
    </recommendedName>
</protein>
<dbReference type="CDD" id="cd03284">
    <property type="entry name" value="ABC_MutS1"/>
    <property type="match status" value="1"/>
</dbReference>
<dbReference type="InterPro" id="IPR000432">
    <property type="entry name" value="DNA_mismatch_repair_MutS_C"/>
</dbReference>
<keyword evidence="3 9" id="KW-0547">Nucleotide-binding</keyword>
<dbReference type="PANTHER" id="PTHR11361:SF34">
    <property type="entry name" value="DNA MISMATCH REPAIR PROTEIN MSH1, MITOCHONDRIAL"/>
    <property type="match status" value="1"/>
</dbReference>
<dbReference type="Pfam" id="PF00488">
    <property type="entry name" value="MutS_V"/>
    <property type="match status" value="1"/>
</dbReference>
<feature type="domain" description="DNA mismatch repair proteins mutS family" evidence="11">
    <location>
        <begin position="689"/>
        <end position="705"/>
    </location>
</feature>
<dbReference type="Gene3D" id="6.10.140.430">
    <property type="match status" value="1"/>
</dbReference>
<organism evidence="12 13">
    <name type="scientific">Mesopusillimonas faecipullorum</name>
    <dbReference type="NCBI Taxonomy" id="2755040"/>
    <lineage>
        <taxon>Bacteria</taxon>
        <taxon>Pseudomonadati</taxon>
        <taxon>Pseudomonadota</taxon>
        <taxon>Betaproteobacteria</taxon>
        <taxon>Burkholderiales</taxon>
        <taxon>Alcaligenaceae</taxon>
        <taxon>Mesopusillimonas</taxon>
    </lineage>
</organism>
<dbReference type="SUPFAM" id="SSF55271">
    <property type="entry name" value="DNA repair protein MutS, domain I"/>
    <property type="match status" value="1"/>
</dbReference>
<evidence type="ECO:0000256" key="9">
    <source>
        <dbReference type="HAMAP-Rule" id="MF_00096"/>
    </source>
</evidence>
<dbReference type="NCBIfam" id="TIGR01070">
    <property type="entry name" value="mutS1"/>
    <property type="match status" value="1"/>
</dbReference>
<keyword evidence="7 9" id="KW-0234">DNA repair</keyword>
<dbReference type="Gene3D" id="3.40.50.300">
    <property type="entry name" value="P-loop containing nucleotide triphosphate hydrolases"/>
    <property type="match status" value="1"/>
</dbReference>